<evidence type="ECO:0000313" key="2">
    <source>
        <dbReference type="EMBL" id="TCP06176.1"/>
    </source>
</evidence>
<accession>A0AA46HV90</accession>
<gene>
    <name evidence="2" type="ORF">EV676_10747</name>
</gene>
<dbReference type="InterPro" id="IPR019223">
    <property type="entry name" value="DUF2147"/>
</dbReference>
<dbReference type="EMBL" id="SLXF01000007">
    <property type="protein sequence ID" value="TCP06176.1"/>
    <property type="molecule type" value="Genomic_DNA"/>
</dbReference>
<protein>
    <submittedName>
        <fullName evidence="2">Uncharacterized protein (DUF2147 family)</fullName>
    </submittedName>
</protein>
<feature type="domain" description="DUF2147" evidence="1">
    <location>
        <begin position="51"/>
        <end position="171"/>
    </location>
</feature>
<dbReference type="AlphaFoldDB" id="A0AA46HV90"/>
<comment type="caution">
    <text evidence="2">The sequence shown here is derived from an EMBL/GenBank/DDBJ whole genome shotgun (WGS) entry which is preliminary data.</text>
</comment>
<reference evidence="2 3" key="1">
    <citation type="submission" date="2019-03" db="EMBL/GenBank/DDBJ databases">
        <title>Genomic Encyclopedia of Type Strains, Phase IV (KMG-IV): sequencing the most valuable type-strain genomes for metagenomic binning, comparative biology and taxonomic classification.</title>
        <authorList>
            <person name="Goeker M."/>
        </authorList>
    </citation>
    <scope>NUCLEOTIDE SEQUENCE [LARGE SCALE GENOMIC DNA]</scope>
    <source>
        <strain evidence="2 3">DSM 15264</strain>
    </source>
</reference>
<dbReference type="PANTHER" id="PTHR36919">
    <property type="entry name" value="BLR1215 PROTEIN"/>
    <property type="match status" value="1"/>
</dbReference>
<dbReference type="Proteomes" id="UP000294772">
    <property type="component" value="Unassembled WGS sequence"/>
</dbReference>
<organism evidence="2 3">
    <name type="scientific">Caldimonas thermodepolymerans</name>
    <dbReference type="NCBI Taxonomy" id="215580"/>
    <lineage>
        <taxon>Bacteria</taxon>
        <taxon>Pseudomonadati</taxon>
        <taxon>Pseudomonadota</taxon>
        <taxon>Betaproteobacteria</taxon>
        <taxon>Burkholderiales</taxon>
        <taxon>Sphaerotilaceae</taxon>
        <taxon>Caldimonas</taxon>
    </lineage>
</organism>
<proteinExistence type="predicted"/>
<evidence type="ECO:0000313" key="3">
    <source>
        <dbReference type="Proteomes" id="UP000294772"/>
    </source>
</evidence>
<name>A0AA46HV90_9BURK</name>
<sequence>MALSCPVPVGPDVAAGPGLSRPTKETRMKSLLAIVALLVAGAAWAQPTPVGLWKTIDDETRKEKSLVRITEADGVIAGRIEQLLDPATRPDAVCEKCSDERKGQPLVGLEVIRNVRRNATDPQLWDGGTILDPNNGKEYRVRLKPVEEGKKLEVRGYIGAPLLGRTQVWQRVE</sequence>
<dbReference type="PANTHER" id="PTHR36919:SF3">
    <property type="entry name" value="BLL5882 PROTEIN"/>
    <property type="match status" value="1"/>
</dbReference>
<evidence type="ECO:0000259" key="1">
    <source>
        <dbReference type="Pfam" id="PF09917"/>
    </source>
</evidence>
<dbReference type="Gene3D" id="2.40.128.520">
    <property type="match status" value="1"/>
</dbReference>
<dbReference type="Pfam" id="PF09917">
    <property type="entry name" value="DUF2147"/>
    <property type="match status" value="1"/>
</dbReference>